<evidence type="ECO:0000313" key="4">
    <source>
        <dbReference type="Proteomes" id="UP000002640"/>
    </source>
</evidence>
<name>G4YUF3_PHYSP</name>
<dbReference type="KEGG" id="psoj:PHYSODRAFT_483121"/>
<feature type="transmembrane region" description="Helical" evidence="2">
    <location>
        <begin position="114"/>
        <end position="135"/>
    </location>
</feature>
<dbReference type="GeneID" id="20655581"/>
<keyword evidence="2" id="KW-0812">Transmembrane</keyword>
<feature type="transmembrane region" description="Helical" evidence="2">
    <location>
        <begin position="155"/>
        <end position="176"/>
    </location>
</feature>
<feature type="transmembrane region" description="Helical" evidence="2">
    <location>
        <begin position="262"/>
        <end position="285"/>
    </location>
</feature>
<dbReference type="OMA" id="HAFVETW"/>
<dbReference type="InParanoid" id="G4YUF3"/>
<dbReference type="Proteomes" id="UP000002640">
    <property type="component" value="Unassembled WGS sequence"/>
</dbReference>
<proteinExistence type="predicted"/>
<accession>G4YUF3</accession>
<organism evidence="3 4">
    <name type="scientific">Phytophthora sojae (strain P6497)</name>
    <name type="common">Soybean stem and root rot agent</name>
    <name type="synonym">Phytophthora megasperma f. sp. glycines</name>
    <dbReference type="NCBI Taxonomy" id="1094619"/>
    <lineage>
        <taxon>Eukaryota</taxon>
        <taxon>Sar</taxon>
        <taxon>Stramenopiles</taxon>
        <taxon>Oomycota</taxon>
        <taxon>Peronosporomycetes</taxon>
        <taxon>Peronosporales</taxon>
        <taxon>Peronosporaceae</taxon>
        <taxon>Phytophthora</taxon>
    </lineage>
</organism>
<feature type="transmembrane region" description="Helical" evidence="2">
    <location>
        <begin position="231"/>
        <end position="256"/>
    </location>
</feature>
<dbReference type="RefSeq" id="XP_009520133.1">
    <property type="nucleotide sequence ID" value="XM_009521838.1"/>
</dbReference>
<keyword evidence="2" id="KW-0472">Membrane</keyword>
<reference evidence="3 4" key="1">
    <citation type="journal article" date="2006" name="Science">
        <title>Phytophthora genome sequences uncover evolutionary origins and mechanisms of pathogenesis.</title>
        <authorList>
            <person name="Tyler B.M."/>
            <person name="Tripathy S."/>
            <person name="Zhang X."/>
            <person name="Dehal P."/>
            <person name="Jiang R.H."/>
            <person name="Aerts A."/>
            <person name="Arredondo F.D."/>
            <person name="Baxter L."/>
            <person name="Bensasson D."/>
            <person name="Beynon J.L."/>
            <person name="Chapman J."/>
            <person name="Damasceno C.M."/>
            <person name="Dorrance A.E."/>
            <person name="Dou D."/>
            <person name="Dickerman A.W."/>
            <person name="Dubchak I.L."/>
            <person name="Garbelotto M."/>
            <person name="Gijzen M."/>
            <person name="Gordon S.G."/>
            <person name="Govers F."/>
            <person name="Grunwald N.J."/>
            <person name="Huang W."/>
            <person name="Ivors K.L."/>
            <person name="Jones R.W."/>
            <person name="Kamoun S."/>
            <person name="Krampis K."/>
            <person name="Lamour K.H."/>
            <person name="Lee M.K."/>
            <person name="McDonald W.H."/>
            <person name="Medina M."/>
            <person name="Meijer H.J."/>
            <person name="Nordberg E.K."/>
            <person name="Maclean D.J."/>
            <person name="Ospina-Giraldo M.D."/>
            <person name="Morris P.F."/>
            <person name="Phuntumart V."/>
            <person name="Putnam N.H."/>
            <person name="Rash S."/>
            <person name="Rose J.K."/>
            <person name="Sakihama Y."/>
            <person name="Salamov A.A."/>
            <person name="Savidor A."/>
            <person name="Scheuring C.F."/>
            <person name="Smith B.M."/>
            <person name="Sobral B.W."/>
            <person name="Terry A."/>
            <person name="Torto-Alalibo T.A."/>
            <person name="Win J."/>
            <person name="Xu Z."/>
            <person name="Zhang H."/>
            <person name="Grigoriev I.V."/>
            <person name="Rokhsar D.S."/>
            <person name="Boore J.L."/>
        </authorList>
    </citation>
    <scope>NUCLEOTIDE SEQUENCE [LARGE SCALE GENOMIC DNA]</scope>
    <source>
        <strain evidence="3 4">P6497</strain>
    </source>
</reference>
<evidence type="ECO:0008006" key="5">
    <source>
        <dbReference type="Google" id="ProtNLM"/>
    </source>
</evidence>
<sequence>MVEVGGTESATGTDSGRRLVVGGHGAAREPESEPVTTRRIRRTPLAIDTSVDDSSVASHSSYQVTQSPTDRPLWLEMKRRHQANVEALHGKLAEVPRHWLWVRFLNNSFFARRLIRSGVLLSAGLLAGYLFYHAFVETWLNDHKGIDSDEYENCQSVATFSSLIYQTLPAAIILSLPGSGLRAFEPFKRDDPSVSKTKSNNGDGSQEEEEEEAYTSVATIRRCFIFQLCEVLAVLMLMFDVGLVLYFLYVLFAGALTSCGSFATQIFTIVAAFCYAGLFSVLYYFTRYRE</sequence>
<dbReference type="AlphaFoldDB" id="G4YUF3"/>
<evidence type="ECO:0000256" key="1">
    <source>
        <dbReference type="SAM" id="MobiDB-lite"/>
    </source>
</evidence>
<feature type="compositionally biased region" description="Polar residues" evidence="1">
    <location>
        <begin position="194"/>
        <end position="204"/>
    </location>
</feature>
<protein>
    <recommendedName>
        <fullName evidence="5">Transmembrane protein</fullName>
    </recommendedName>
</protein>
<evidence type="ECO:0000313" key="3">
    <source>
        <dbReference type="EMBL" id="EGZ24845.1"/>
    </source>
</evidence>
<feature type="region of interest" description="Disordered" evidence="1">
    <location>
        <begin position="1"/>
        <end position="36"/>
    </location>
</feature>
<feature type="non-terminal residue" evidence="3">
    <location>
        <position position="290"/>
    </location>
</feature>
<gene>
    <name evidence="3" type="ORF">PHYSODRAFT_483121</name>
</gene>
<keyword evidence="2" id="KW-1133">Transmembrane helix</keyword>
<keyword evidence="4" id="KW-1185">Reference proteome</keyword>
<feature type="region of interest" description="Disordered" evidence="1">
    <location>
        <begin position="190"/>
        <end position="210"/>
    </location>
</feature>
<dbReference type="EMBL" id="JH159152">
    <property type="protein sequence ID" value="EGZ24845.1"/>
    <property type="molecule type" value="Genomic_DNA"/>
</dbReference>
<evidence type="ECO:0000256" key="2">
    <source>
        <dbReference type="SAM" id="Phobius"/>
    </source>
</evidence>